<organism evidence="3 4">
    <name type="scientific">Syphacia muris</name>
    <dbReference type="NCBI Taxonomy" id="451379"/>
    <lineage>
        <taxon>Eukaryota</taxon>
        <taxon>Metazoa</taxon>
        <taxon>Ecdysozoa</taxon>
        <taxon>Nematoda</taxon>
        <taxon>Chromadorea</taxon>
        <taxon>Rhabditida</taxon>
        <taxon>Spirurina</taxon>
        <taxon>Oxyuridomorpha</taxon>
        <taxon>Oxyuroidea</taxon>
        <taxon>Oxyuridae</taxon>
        <taxon>Syphacia</taxon>
    </lineage>
</organism>
<feature type="transmembrane region" description="Helical" evidence="1">
    <location>
        <begin position="286"/>
        <end position="308"/>
    </location>
</feature>
<dbReference type="AlphaFoldDB" id="A0A0N5AB81"/>
<feature type="transmembrane region" description="Helical" evidence="1">
    <location>
        <begin position="257"/>
        <end position="274"/>
    </location>
</feature>
<proteinExistence type="predicted"/>
<keyword evidence="1" id="KW-0472">Membrane</keyword>
<name>A0A0N5AB81_9BILA</name>
<dbReference type="GO" id="GO:0000271">
    <property type="term" value="P:polysaccharide biosynthetic process"/>
    <property type="evidence" value="ECO:0007669"/>
    <property type="project" value="TreeGrafter"/>
</dbReference>
<feature type="transmembrane region" description="Helical" evidence="1">
    <location>
        <begin position="234"/>
        <end position="251"/>
    </location>
</feature>
<feature type="transmembrane region" description="Helical" evidence="1">
    <location>
        <begin position="202"/>
        <end position="227"/>
    </location>
</feature>
<dbReference type="STRING" id="451379.A0A0N5AB81"/>
<feature type="transmembrane region" description="Helical" evidence="1">
    <location>
        <begin position="12"/>
        <end position="30"/>
    </location>
</feature>
<dbReference type="GO" id="GO:0016020">
    <property type="term" value="C:membrane"/>
    <property type="evidence" value="ECO:0007669"/>
    <property type="project" value="TreeGrafter"/>
</dbReference>
<evidence type="ECO:0000256" key="1">
    <source>
        <dbReference type="SAM" id="Phobius"/>
    </source>
</evidence>
<evidence type="ECO:0000259" key="2">
    <source>
        <dbReference type="Pfam" id="PF01757"/>
    </source>
</evidence>
<feature type="domain" description="Acyltransferase 3" evidence="2">
    <location>
        <begin position="12"/>
        <end position="311"/>
    </location>
</feature>
<feature type="transmembrane region" description="Helical" evidence="1">
    <location>
        <begin position="172"/>
        <end position="190"/>
    </location>
</feature>
<feature type="transmembrane region" description="Helical" evidence="1">
    <location>
        <begin position="78"/>
        <end position="98"/>
    </location>
</feature>
<dbReference type="Pfam" id="PF01757">
    <property type="entry name" value="Acyl_transf_3"/>
    <property type="match status" value="1"/>
</dbReference>
<dbReference type="Proteomes" id="UP000046393">
    <property type="component" value="Unplaced"/>
</dbReference>
<feature type="transmembrane region" description="Helical" evidence="1">
    <location>
        <begin position="146"/>
        <end position="165"/>
    </location>
</feature>
<evidence type="ECO:0000313" key="4">
    <source>
        <dbReference type="WBParaSite" id="SMUV_0000140701-mRNA-1"/>
    </source>
</evidence>
<accession>A0A0N5AB81</accession>
<dbReference type="PANTHER" id="PTHR23028:SF53">
    <property type="entry name" value="ACYL_TRANSF_3 DOMAIN-CONTAINING PROTEIN"/>
    <property type="match status" value="1"/>
</dbReference>
<sequence>MQTAKQKEKRRDIQGIRGVAIVYVLLFHMFPKQFPHGFLGVDMFFVISGFLITMILRREDELTCSDVMIFFKKRIKRIFPAYYLVLVLIIICGLTTLASSDFRLLKTDTLWAVGFATNFHKYFQGLDYFAQVGLIVANFDFLLHTWSLAVEIQFYVVAPILILMSRHFVGKYFFCSSLFIASVWFNLTATGQLQFSSLPSRIWQFMCGGIAYTYSVAATYILVAIVVHLGQFPSWTVAVPLFIVSPITLLLPLSDTVFRFLVTFASAFIISANNNFLNKYILGNDLLYFIGEISYSVYLFHWPIILFLKYSSNVDELSFKGK</sequence>
<dbReference type="PANTHER" id="PTHR23028">
    <property type="entry name" value="ACETYLTRANSFERASE"/>
    <property type="match status" value="1"/>
</dbReference>
<keyword evidence="1" id="KW-0812">Transmembrane</keyword>
<dbReference type="WBParaSite" id="SMUV_0000140701-mRNA-1">
    <property type="protein sequence ID" value="SMUV_0000140701-mRNA-1"/>
    <property type="gene ID" value="SMUV_0000140701"/>
</dbReference>
<feature type="transmembrane region" description="Helical" evidence="1">
    <location>
        <begin position="36"/>
        <end position="57"/>
    </location>
</feature>
<dbReference type="GO" id="GO:0016747">
    <property type="term" value="F:acyltransferase activity, transferring groups other than amino-acyl groups"/>
    <property type="evidence" value="ECO:0007669"/>
    <property type="project" value="InterPro"/>
</dbReference>
<reference evidence="4" key="1">
    <citation type="submission" date="2017-02" db="UniProtKB">
        <authorList>
            <consortium name="WormBaseParasite"/>
        </authorList>
    </citation>
    <scope>IDENTIFICATION</scope>
</reference>
<protein>
    <submittedName>
        <fullName evidence="4">Acyl_transf_3 domain-containing protein</fullName>
    </submittedName>
</protein>
<evidence type="ECO:0000313" key="3">
    <source>
        <dbReference type="Proteomes" id="UP000046393"/>
    </source>
</evidence>
<dbReference type="InterPro" id="IPR050879">
    <property type="entry name" value="Acyltransferase_3"/>
</dbReference>
<keyword evidence="1" id="KW-1133">Transmembrane helix</keyword>
<keyword evidence="3" id="KW-1185">Reference proteome</keyword>
<dbReference type="InterPro" id="IPR002656">
    <property type="entry name" value="Acyl_transf_3_dom"/>
</dbReference>